<sequence>MWAGASGPSANTSTGCGTASTLTPASKRATRPYCGAGWDTVGDLTALGLSPDEEATYSALVASGPADNEQNAVLTGLIAKGLVSRVGERYVAVAPDIALEVLLLEQERLLRDARAHIDDLSAAYRNHTGTPTATLVELVTGGGAVRQRIDQVQAAARTELRRLVKAPYGDPPVQRAECRTVYEHGVLDAHGNETARVLPALPIHLYLADDRLALVLLSEESAVLVQPCGLFDAYVELFEALWEGALPVKADGTLVKLLLAGLTDQAIARQLGVSERTAQRKIAALMQELGARTRFQAGAQAAIKGQ</sequence>
<evidence type="ECO:0000256" key="1">
    <source>
        <dbReference type="SAM" id="MobiDB-lite"/>
    </source>
</evidence>
<evidence type="ECO:0000313" key="4">
    <source>
        <dbReference type="Proteomes" id="UP000294225"/>
    </source>
</evidence>
<dbReference type="GO" id="GO:0003677">
    <property type="term" value="F:DNA binding"/>
    <property type="evidence" value="ECO:0007669"/>
    <property type="project" value="InterPro"/>
</dbReference>
<gene>
    <name evidence="3" type="ORF">E0H92_11420</name>
</gene>
<dbReference type="PANTHER" id="PTHR34293">
    <property type="entry name" value="HTH-TYPE TRANSCRIPTIONAL REGULATOR TRMBL2"/>
    <property type="match status" value="1"/>
</dbReference>
<organism evidence="3 4">
    <name type="scientific">Kribbella speibonae</name>
    <dbReference type="NCBI Taxonomy" id="1572660"/>
    <lineage>
        <taxon>Bacteria</taxon>
        <taxon>Bacillati</taxon>
        <taxon>Actinomycetota</taxon>
        <taxon>Actinomycetes</taxon>
        <taxon>Propionibacteriales</taxon>
        <taxon>Kribbellaceae</taxon>
        <taxon>Kribbella</taxon>
    </lineage>
</organism>
<dbReference type="SMART" id="SM00421">
    <property type="entry name" value="HTH_LUXR"/>
    <property type="match status" value="1"/>
</dbReference>
<feature type="region of interest" description="Disordered" evidence="1">
    <location>
        <begin position="1"/>
        <end position="22"/>
    </location>
</feature>
<comment type="caution">
    <text evidence="3">The sequence shown here is derived from an EMBL/GenBank/DDBJ whole genome shotgun (WGS) entry which is preliminary data.</text>
</comment>
<dbReference type="GO" id="GO:0006355">
    <property type="term" value="P:regulation of DNA-templated transcription"/>
    <property type="evidence" value="ECO:0007669"/>
    <property type="project" value="InterPro"/>
</dbReference>
<protein>
    <submittedName>
        <fullName evidence="3">Helix-turn-helix transcriptional regulator</fullName>
    </submittedName>
</protein>
<dbReference type="InterPro" id="IPR051797">
    <property type="entry name" value="TrmB-like"/>
</dbReference>
<feature type="domain" description="HTH luxR-type" evidence="2">
    <location>
        <begin position="251"/>
        <end position="301"/>
    </location>
</feature>
<dbReference type="InterPro" id="IPR000792">
    <property type="entry name" value="Tscrpt_reg_LuxR_C"/>
</dbReference>
<evidence type="ECO:0000313" key="3">
    <source>
        <dbReference type="EMBL" id="TCC42204.1"/>
    </source>
</evidence>
<proteinExistence type="predicted"/>
<accession>A0A4R0JA46</accession>
<dbReference type="InterPro" id="IPR036388">
    <property type="entry name" value="WH-like_DNA-bd_sf"/>
</dbReference>
<feature type="compositionally biased region" description="Polar residues" evidence="1">
    <location>
        <begin position="8"/>
        <end position="22"/>
    </location>
</feature>
<dbReference type="AlphaFoldDB" id="A0A4R0JA46"/>
<dbReference type="Proteomes" id="UP000294225">
    <property type="component" value="Unassembled WGS sequence"/>
</dbReference>
<dbReference type="InterPro" id="IPR016032">
    <property type="entry name" value="Sig_transdc_resp-reg_C-effctor"/>
</dbReference>
<reference evidence="3 4" key="1">
    <citation type="submission" date="2019-02" db="EMBL/GenBank/DDBJ databases">
        <title>Kribbella capetownensis sp. nov. and Kribbella speibonae sp. nov., isolated from soil.</title>
        <authorList>
            <person name="Curtis S.M."/>
            <person name="Norton I."/>
            <person name="Everest G.J."/>
            <person name="Meyers P.R."/>
        </authorList>
    </citation>
    <scope>NUCLEOTIDE SEQUENCE [LARGE SCALE GENOMIC DNA]</scope>
    <source>
        <strain evidence="3 4">YM55</strain>
    </source>
</reference>
<dbReference type="SUPFAM" id="SSF46894">
    <property type="entry name" value="C-terminal effector domain of the bipartite response regulators"/>
    <property type="match status" value="1"/>
</dbReference>
<dbReference type="PANTHER" id="PTHR34293:SF1">
    <property type="entry name" value="HTH-TYPE TRANSCRIPTIONAL REGULATOR TRMBL2"/>
    <property type="match status" value="1"/>
</dbReference>
<dbReference type="Gene3D" id="1.10.10.10">
    <property type="entry name" value="Winged helix-like DNA-binding domain superfamily/Winged helix DNA-binding domain"/>
    <property type="match status" value="1"/>
</dbReference>
<evidence type="ECO:0000259" key="2">
    <source>
        <dbReference type="SMART" id="SM00421"/>
    </source>
</evidence>
<name>A0A4R0JA46_9ACTN</name>
<dbReference type="EMBL" id="SJKC01000001">
    <property type="protein sequence ID" value="TCC42204.1"/>
    <property type="molecule type" value="Genomic_DNA"/>
</dbReference>